<evidence type="ECO:0000313" key="1">
    <source>
        <dbReference type="EMBL" id="KAK3803391.1"/>
    </source>
</evidence>
<comment type="caution">
    <text evidence="1">The sequence shown here is derived from an EMBL/GenBank/DDBJ whole genome shotgun (WGS) entry which is preliminary data.</text>
</comment>
<name>A0AAE1BDL7_9GAST</name>
<organism evidence="1 2">
    <name type="scientific">Elysia crispata</name>
    <name type="common">lettuce slug</name>
    <dbReference type="NCBI Taxonomy" id="231223"/>
    <lineage>
        <taxon>Eukaryota</taxon>
        <taxon>Metazoa</taxon>
        <taxon>Spiralia</taxon>
        <taxon>Lophotrochozoa</taxon>
        <taxon>Mollusca</taxon>
        <taxon>Gastropoda</taxon>
        <taxon>Heterobranchia</taxon>
        <taxon>Euthyneura</taxon>
        <taxon>Panpulmonata</taxon>
        <taxon>Sacoglossa</taxon>
        <taxon>Placobranchoidea</taxon>
        <taxon>Plakobranchidae</taxon>
        <taxon>Elysia</taxon>
    </lineage>
</organism>
<dbReference type="EMBL" id="JAWDGP010000141">
    <property type="protein sequence ID" value="KAK3803391.1"/>
    <property type="molecule type" value="Genomic_DNA"/>
</dbReference>
<accession>A0AAE1BDL7</accession>
<dbReference type="AlphaFoldDB" id="A0AAE1BDL7"/>
<protein>
    <submittedName>
        <fullName evidence="1">Uncharacterized protein</fullName>
    </submittedName>
</protein>
<evidence type="ECO:0000313" key="2">
    <source>
        <dbReference type="Proteomes" id="UP001283361"/>
    </source>
</evidence>
<gene>
    <name evidence="1" type="ORF">RRG08_016937</name>
</gene>
<proteinExistence type="predicted"/>
<keyword evidence="2" id="KW-1185">Reference proteome</keyword>
<sequence>MKKVVIWLDDCGEQNKNWCLFTKLTYLVNSEKAMHDTIELKYFEKGHTYMPADSKHNQLLWYKNEFKEDLCALDFFKSTWQLKEEPARCSPCGISSSKKLEIIKQLVPLMLPTRHAFWKSLPESTAKDLGVEHERRISNQFL</sequence>
<dbReference type="Proteomes" id="UP001283361">
    <property type="component" value="Unassembled WGS sequence"/>
</dbReference>
<reference evidence="1" key="1">
    <citation type="journal article" date="2023" name="G3 (Bethesda)">
        <title>A reference genome for the long-term kleptoplast-retaining sea slug Elysia crispata morphotype clarki.</title>
        <authorList>
            <person name="Eastman K.E."/>
            <person name="Pendleton A.L."/>
            <person name="Shaikh M.A."/>
            <person name="Suttiyut T."/>
            <person name="Ogas R."/>
            <person name="Tomko P."/>
            <person name="Gavelis G."/>
            <person name="Widhalm J.R."/>
            <person name="Wisecaver J.H."/>
        </authorList>
    </citation>
    <scope>NUCLEOTIDE SEQUENCE</scope>
    <source>
        <strain evidence="1">ECLA1</strain>
    </source>
</reference>